<dbReference type="Proteomes" id="UP000281406">
    <property type="component" value="Unassembled WGS sequence"/>
</dbReference>
<dbReference type="EMBL" id="RJVU01041021">
    <property type="protein sequence ID" value="ROL46073.1"/>
    <property type="molecule type" value="Genomic_DNA"/>
</dbReference>
<dbReference type="AlphaFoldDB" id="A0A3N0YIU0"/>
<protein>
    <submittedName>
        <fullName evidence="1">Uncharacterized protein</fullName>
    </submittedName>
</protein>
<sequence length="102" mass="11137">MYPAVTLMCLEQGEGSLERHLEKFLDLAHQTTFPDYCLCTFLYVGLNNTTRAQLSGEGPRGSFASYVEWVLASCGSPFTVEVAASPTPQPVPSQNHPDGEDL</sequence>
<dbReference type="OrthoDB" id="8964191at2759"/>
<evidence type="ECO:0000313" key="1">
    <source>
        <dbReference type="EMBL" id="ROL46073.1"/>
    </source>
</evidence>
<keyword evidence="2" id="KW-1185">Reference proteome</keyword>
<evidence type="ECO:0000313" key="2">
    <source>
        <dbReference type="Proteomes" id="UP000281406"/>
    </source>
</evidence>
<gene>
    <name evidence="1" type="ORF">DPX16_1980</name>
</gene>
<proteinExistence type="predicted"/>
<organism evidence="1 2">
    <name type="scientific">Anabarilius grahami</name>
    <name type="common">Kanglang fish</name>
    <name type="synonym">Barilius grahami</name>
    <dbReference type="NCBI Taxonomy" id="495550"/>
    <lineage>
        <taxon>Eukaryota</taxon>
        <taxon>Metazoa</taxon>
        <taxon>Chordata</taxon>
        <taxon>Craniata</taxon>
        <taxon>Vertebrata</taxon>
        <taxon>Euteleostomi</taxon>
        <taxon>Actinopterygii</taxon>
        <taxon>Neopterygii</taxon>
        <taxon>Teleostei</taxon>
        <taxon>Ostariophysi</taxon>
        <taxon>Cypriniformes</taxon>
        <taxon>Xenocyprididae</taxon>
        <taxon>Xenocypridinae</taxon>
        <taxon>Xenocypridinae incertae sedis</taxon>
        <taxon>Anabarilius</taxon>
    </lineage>
</organism>
<accession>A0A3N0YIU0</accession>
<name>A0A3N0YIU0_ANAGA</name>
<comment type="caution">
    <text evidence="1">The sequence shown here is derived from an EMBL/GenBank/DDBJ whole genome shotgun (WGS) entry which is preliminary data.</text>
</comment>
<reference evidence="1 2" key="1">
    <citation type="submission" date="2018-10" db="EMBL/GenBank/DDBJ databases">
        <title>Genome assembly for a Yunnan-Guizhou Plateau 3E fish, Anabarilius grahami (Regan), and its evolutionary and genetic applications.</title>
        <authorList>
            <person name="Jiang W."/>
        </authorList>
    </citation>
    <scope>NUCLEOTIDE SEQUENCE [LARGE SCALE GENOMIC DNA]</scope>
    <source>
        <strain evidence="1">AG-KIZ</strain>
        <tissue evidence="1">Muscle</tissue>
    </source>
</reference>